<gene>
    <name evidence="3 6" type="primary">grpE</name>
    <name evidence="6" type="ORF">PEDI_02280</name>
</gene>
<dbReference type="HAMAP" id="MF_01151">
    <property type="entry name" value="GrpE"/>
    <property type="match status" value="1"/>
</dbReference>
<comment type="subunit">
    <text evidence="3">Homodimer.</text>
</comment>
<comment type="similarity">
    <text evidence="1 3 4">Belongs to the GrpE family.</text>
</comment>
<protein>
    <recommendedName>
        <fullName evidence="3">Protein GrpE</fullName>
    </recommendedName>
    <alternativeName>
        <fullName evidence="3">HSP-70 cofactor</fullName>
    </alternativeName>
</protein>
<name>A0AAN4VTG6_9BACT</name>
<comment type="subcellular location">
    <subcellularLocation>
        <location evidence="3">Cytoplasm</location>
    </subcellularLocation>
</comment>
<dbReference type="GO" id="GO:0051087">
    <property type="term" value="F:protein-folding chaperone binding"/>
    <property type="evidence" value="ECO:0007669"/>
    <property type="project" value="InterPro"/>
</dbReference>
<keyword evidence="3" id="KW-0346">Stress response</keyword>
<dbReference type="PANTHER" id="PTHR21237:SF23">
    <property type="entry name" value="GRPE PROTEIN HOMOLOG, MITOCHONDRIAL"/>
    <property type="match status" value="1"/>
</dbReference>
<evidence type="ECO:0000256" key="3">
    <source>
        <dbReference type="HAMAP-Rule" id="MF_01151"/>
    </source>
</evidence>
<reference evidence="6 7" key="1">
    <citation type="submission" date="2021-12" db="EMBL/GenBank/DDBJ databases">
        <title>Genome sequencing of bacteria with rrn-lacking chromosome and rrn-plasmid.</title>
        <authorList>
            <person name="Anda M."/>
            <person name="Iwasaki W."/>
        </authorList>
    </citation>
    <scope>NUCLEOTIDE SEQUENCE [LARGE SCALE GENOMIC DNA]</scope>
    <source>
        <strain evidence="6 7">NBRC 15940</strain>
    </source>
</reference>
<keyword evidence="2 3" id="KW-0143">Chaperone</keyword>
<dbReference type="InterPro" id="IPR013805">
    <property type="entry name" value="GrpE_CC"/>
</dbReference>
<dbReference type="InterPro" id="IPR000740">
    <property type="entry name" value="GrpE"/>
</dbReference>
<evidence type="ECO:0000256" key="5">
    <source>
        <dbReference type="SAM" id="MobiDB-lite"/>
    </source>
</evidence>
<dbReference type="GO" id="GO:0042803">
    <property type="term" value="F:protein homodimerization activity"/>
    <property type="evidence" value="ECO:0007669"/>
    <property type="project" value="InterPro"/>
</dbReference>
<dbReference type="GO" id="GO:0006457">
    <property type="term" value="P:protein folding"/>
    <property type="evidence" value="ECO:0007669"/>
    <property type="project" value="InterPro"/>
</dbReference>
<dbReference type="EMBL" id="BQKE01000001">
    <property type="protein sequence ID" value="GJM59676.1"/>
    <property type="molecule type" value="Genomic_DNA"/>
</dbReference>
<comment type="caution">
    <text evidence="6">The sequence shown here is derived from an EMBL/GenBank/DDBJ whole genome shotgun (WGS) entry which is preliminary data.</text>
</comment>
<dbReference type="PANTHER" id="PTHR21237">
    <property type="entry name" value="GRPE PROTEIN"/>
    <property type="match status" value="1"/>
</dbReference>
<accession>A0AAN4VTG6</accession>
<dbReference type="RefSeq" id="WP_053406192.1">
    <property type="nucleotide sequence ID" value="NZ_BQKE01000001.1"/>
</dbReference>
<dbReference type="Proteomes" id="UP001310022">
    <property type="component" value="Unassembled WGS sequence"/>
</dbReference>
<feature type="compositionally biased region" description="Basic and acidic residues" evidence="5">
    <location>
        <begin position="1"/>
        <end position="14"/>
    </location>
</feature>
<feature type="region of interest" description="Disordered" evidence="5">
    <location>
        <begin position="1"/>
        <end position="54"/>
    </location>
</feature>
<proteinExistence type="inferred from homology"/>
<keyword evidence="7" id="KW-1185">Reference proteome</keyword>
<feature type="compositionally biased region" description="Acidic residues" evidence="5">
    <location>
        <begin position="22"/>
        <end position="47"/>
    </location>
</feature>
<evidence type="ECO:0000256" key="2">
    <source>
        <dbReference type="ARBA" id="ARBA00023186"/>
    </source>
</evidence>
<evidence type="ECO:0000313" key="6">
    <source>
        <dbReference type="EMBL" id="GJM59676.1"/>
    </source>
</evidence>
<dbReference type="Gene3D" id="3.90.20.20">
    <property type="match status" value="1"/>
</dbReference>
<dbReference type="SUPFAM" id="SSF51064">
    <property type="entry name" value="Head domain of nucleotide exchange factor GrpE"/>
    <property type="match status" value="1"/>
</dbReference>
<dbReference type="InterPro" id="IPR009012">
    <property type="entry name" value="GrpE_head"/>
</dbReference>
<dbReference type="SUPFAM" id="SSF58014">
    <property type="entry name" value="Coiled-coil domain of nucleotide exchange factor GrpE"/>
    <property type="match status" value="1"/>
</dbReference>
<dbReference type="AlphaFoldDB" id="A0AAN4VTG6"/>
<evidence type="ECO:0000313" key="7">
    <source>
        <dbReference type="Proteomes" id="UP001310022"/>
    </source>
</evidence>
<evidence type="ECO:0000256" key="4">
    <source>
        <dbReference type="RuleBase" id="RU004478"/>
    </source>
</evidence>
<dbReference type="GO" id="GO:0051082">
    <property type="term" value="F:unfolded protein binding"/>
    <property type="evidence" value="ECO:0007669"/>
    <property type="project" value="TreeGrafter"/>
</dbReference>
<sequence length="197" mass="22661">MAEHTVNEEEKNLQEEAVNEQQAEETAENTENTEENAAEANTEEAVSEEDKLKAEVQEHKDKYLRLYSEFENYRRRTSKEKLELVESANERLIKELLSVVDNFDRANANFKEDMDAKAVHEGSELIFKNFKTVLEKFGLKALETEKGDDFDTDMHDAITEIPVPEEDLKGKVFDVVEKGYKLNEKVIRFAKVVVGAK</sequence>
<dbReference type="Pfam" id="PF01025">
    <property type="entry name" value="GrpE"/>
    <property type="match status" value="1"/>
</dbReference>
<comment type="function">
    <text evidence="3">Participates actively in the response to hyperosmotic and heat shock by preventing the aggregation of stress-denatured proteins, in association with DnaK and GrpE. It is the nucleotide exchange factor for DnaK and may function as a thermosensor. Unfolded proteins bind initially to DnaJ; upon interaction with the DnaJ-bound protein, DnaK hydrolyzes its bound ATP, resulting in the formation of a stable complex. GrpE releases ADP from DnaK; ATP binding to DnaK triggers the release of the substrate protein, thus completing the reaction cycle. Several rounds of ATP-dependent interactions between DnaJ, DnaK and GrpE are required for fully efficient folding.</text>
</comment>
<dbReference type="GO" id="GO:0005737">
    <property type="term" value="C:cytoplasm"/>
    <property type="evidence" value="ECO:0007669"/>
    <property type="project" value="UniProtKB-SubCell"/>
</dbReference>
<evidence type="ECO:0000256" key="1">
    <source>
        <dbReference type="ARBA" id="ARBA00009054"/>
    </source>
</evidence>
<organism evidence="6 7">
    <name type="scientific">Persicobacter diffluens</name>
    <dbReference type="NCBI Taxonomy" id="981"/>
    <lineage>
        <taxon>Bacteria</taxon>
        <taxon>Pseudomonadati</taxon>
        <taxon>Bacteroidota</taxon>
        <taxon>Cytophagia</taxon>
        <taxon>Cytophagales</taxon>
        <taxon>Persicobacteraceae</taxon>
        <taxon>Persicobacter</taxon>
    </lineage>
</organism>
<dbReference type="Gene3D" id="2.30.22.10">
    <property type="entry name" value="Head domain of nucleotide exchange factor GrpE"/>
    <property type="match status" value="1"/>
</dbReference>
<dbReference type="GO" id="GO:0000774">
    <property type="term" value="F:adenyl-nucleotide exchange factor activity"/>
    <property type="evidence" value="ECO:0007669"/>
    <property type="project" value="InterPro"/>
</dbReference>
<dbReference type="CDD" id="cd00446">
    <property type="entry name" value="GrpE"/>
    <property type="match status" value="1"/>
</dbReference>
<keyword evidence="3" id="KW-0963">Cytoplasm</keyword>
<dbReference type="PRINTS" id="PR00773">
    <property type="entry name" value="GRPEPROTEIN"/>
</dbReference>